<keyword evidence="4" id="KW-0833">Ubl conjugation pathway</keyword>
<gene>
    <name evidence="9" type="ORF">M0812_20369</name>
</gene>
<evidence type="ECO:0000256" key="3">
    <source>
        <dbReference type="ARBA" id="ARBA00022737"/>
    </source>
</evidence>
<feature type="repeat" description="WD" evidence="6">
    <location>
        <begin position="100"/>
        <end position="133"/>
    </location>
</feature>
<dbReference type="Gene3D" id="1.20.1270.60">
    <property type="entry name" value="Arfaptin homology (AH) domain/BAR domain"/>
    <property type="match status" value="1"/>
</dbReference>
<dbReference type="PROSITE" id="PS50082">
    <property type="entry name" value="WD_REPEATS_2"/>
    <property type="match status" value="4"/>
</dbReference>
<feature type="region of interest" description="Disordered" evidence="7">
    <location>
        <begin position="641"/>
        <end position="684"/>
    </location>
</feature>
<accession>A0AAV7YZR6</accession>
<feature type="repeat" description="WD" evidence="6">
    <location>
        <begin position="20"/>
        <end position="59"/>
    </location>
</feature>
<feature type="region of interest" description="Disordered" evidence="7">
    <location>
        <begin position="434"/>
        <end position="459"/>
    </location>
</feature>
<organism evidence="9 10">
    <name type="scientific">Anaeramoeba flamelloides</name>
    <dbReference type="NCBI Taxonomy" id="1746091"/>
    <lineage>
        <taxon>Eukaryota</taxon>
        <taxon>Metamonada</taxon>
        <taxon>Anaeramoebidae</taxon>
        <taxon>Anaeramoeba</taxon>
    </lineage>
</organism>
<evidence type="ECO:0000313" key="10">
    <source>
        <dbReference type="Proteomes" id="UP001146793"/>
    </source>
</evidence>
<dbReference type="SMART" id="SM00320">
    <property type="entry name" value="WD40"/>
    <property type="match status" value="8"/>
</dbReference>
<evidence type="ECO:0000256" key="4">
    <source>
        <dbReference type="ARBA" id="ARBA00022786"/>
    </source>
</evidence>
<dbReference type="InterPro" id="IPR001680">
    <property type="entry name" value="WD40_rpt"/>
</dbReference>
<dbReference type="InterPro" id="IPR036322">
    <property type="entry name" value="WD40_repeat_dom_sf"/>
</dbReference>
<evidence type="ECO:0000256" key="6">
    <source>
        <dbReference type="PROSITE-ProRule" id="PRU00221"/>
    </source>
</evidence>
<dbReference type="EMBL" id="JANTQA010000045">
    <property type="protein sequence ID" value="KAJ3434300.1"/>
    <property type="molecule type" value="Genomic_DNA"/>
</dbReference>
<reference evidence="9" key="1">
    <citation type="submission" date="2022-08" db="EMBL/GenBank/DDBJ databases">
        <title>Novel sulphate-reducing endosymbionts in the free-living metamonad Anaeramoeba.</title>
        <authorList>
            <person name="Jerlstrom-Hultqvist J."/>
            <person name="Cepicka I."/>
            <person name="Gallot-Lavallee L."/>
            <person name="Salas-Leiva D."/>
            <person name="Curtis B.A."/>
            <person name="Zahonova K."/>
            <person name="Pipaliya S."/>
            <person name="Dacks J."/>
            <person name="Roger A.J."/>
        </authorList>
    </citation>
    <scope>NUCLEOTIDE SEQUENCE</scope>
    <source>
        <strain evidence="9">Busselton2</strain>
    </source>
</reference>
<dbReference type="PROSITE" id="PS00678">
    <property type="entry name" value="WD_REPEATS_1"/>
    <property type="match status" value="1"/>
</dbReference>
<dbReference type="SMART" id="SM00326">
    <property type="entry name" value="SH3"/>
    <property type="match status" value="1"/>
</dbReference>
<keyword evidence="2 6" id="KW-0853">WD repeat</keyword>
<feature type="domain" description="SH3" evidence="8">
    <location>
        <begin position="689"/>
        <end position="747"/>
    </location>
</feature>
<keyword evidence="3" id="KW-0677">Repeat</keyword>
<dbReference type="PROSITE" id="PS50002">
    <property type="entry name" value="SH3"/>
    <property type="match status" value="1"/>
</dbReference>
<evidence type="ECO:0000256" key="1">
    <source>
        <dbReference type="ARBA" id="ARBA00022443"/>
    </source>
</evidence>
<evidence type="ECO:0000259" key="8">
    <source>
        <dbReference type="PROSITE" id="PS50002"/>
    </source>
</evidence>
<dbReference type="Gene3D" id="2.130.10.10">
    <property type="entry name" value="YVTN repeat-like/Quinoprotein amine dehydrogenase"/>
    <property type="match status" value="2"/>
</dbReference>
<dbReference type="InterPro" id="IPR019775">
    <property type="entry name" value="WD40_repeat_CS"/>
</dbReference>
<evidence type="ECO:0000313" key="9">
    <source>
        <dbReference type="EMBL" id="KAJ3434300.1"/>
    </source>
</evidence>
<feature type="compositionally biased region" description="Basic and acidic residues" evidence="7">
    <location>
        <begin position="655"/>
        <end position="684"/>
    </location>
</feature>
<dbReference type="SUPFAM" id="SSF103657">
    <property type="entry name" value="BAR/IMD domain-like"/>
    <property type="match status" value="1"/>
</dbReference>
<evidence type="ECO:0000256" key="5">
    <source>
        <dbReference type="PROSITE-ProRule" id="PRU00192"/>
    </source>
</evidence>
<sequence>MSQYLHLSEESGTIMPLSLYNGHTSTVSRIVIDNNQAYSSSHDKTIKKWDLNEQKETTTFLGHTDAITDLLIVKNSLYSISDDSTVRLWDTEKGKELKKFEGHKDSISAICVKDKTLYTGSADQTIRIFDIESCSCKKVIDSHSGLITSVFGFGDNIYSASVDKSLIEWDMATGQPKKQFLNHNSFITCVINDEKFIYTGHKNGQIKIWDPSVDRCVRICEGFTYPITKLFVNGDQIIAGCWDGMIGIFSISTGQLIKYFIAHSGRVNDFQIVDNVLYSIGRDNTMKGFNIKNWKCDYLYEGHTSSITSLAVCNECILTGSKDTTIQRWDLAKGKKGKGFSSAPLLTEKEKNRIKRKRDSINILISLLTDKQEETNDQMEKLLKASEQYTRFGINSGSFGKMLGDALYIFGVNDSGLEDEQDELERAINQEVEQKEGEMKKEQQEQQEQQEEESPLTRIKSREFELGKLMMKFGELQKSTEENRKEIFQFLSTNFPVPIMAIKSEHLKKIQNSLKKARSIQKDYLNSYEALVIASKKKKPDPQRILNLEQALAEQKRNFTIAKLDLDKKFDELDVFTKSEIFGNIITLIQLELNYYKNTYDLLMESEPMISNLTDKIAIDQSKKLFEEMKNVKKMNVIKKKKKNEEENENENENENEKEIKIEKENENENENENEKENEKEKEQIKEKLIKGVVKVTEDYQATNKNELTLKKDDVIEILKIRPMRSVGICNGLIGVYPNYITKKVENK</sequence>
<dbReference type="Gene3D" id="2.30.30.40">
    <property type="entry name" value="SH3 Domains"/>
    <property type="match status" value="1"/>
</dbReference>
<dbReference type="SUPFAM" id="SSF50978">
    <property type="entry name" value="WD40 repeat-like"/>
    <property type="match status" value="2"/>
</dbReference>
<dbReference type="SUPFAM" id="SSF50044">
    <property type="entry name" value="SH3-domain"/>
    <property type="match status" value="1"/>
</dbReference>
<comment type="caution">
    <text evidence="9">The sequence shown here is derived from an EMBL/GenBank/DDBJ whole genome shotgun (WGS) entry which is preliminary data.</text>
</comment>
<dbReference type="Pfam" id="PF00400">
    <property type="entry name" value="WD40"/>
    <property type="match status" value="5"/>
</dbReference>
<name>A0AAV7YZR6_9EUKA</name>
<feature type="repeat" description="WD" evidence="6">
    <location>
        <begin position="300"/>
        <end position="339"/>
    </location>
</feature>
<feature type="compositionally biased region" description="Basic and acidic residues" evidence="7">
    <location>
        <begin position="434"/>
        <end position="444"/>
    </location>
</feature>
<dbReference type="PRINTS" id="PR00320">
    <property type="entry name" value="GPROTEINBRPT"/>
</dbReference>
<keyword evidence="1 5" id="KW-0728">SH3 domain</keyword>
<dbReference type="InterPro" id="IPR036028">
    <property type="entry name" value="SH3-like_dom_sf"/>
</dbReference>
<evidence type="ECO:0000256" key="2">
    <source>
        <dbReference type="ARBA" id="ARBA00022574"/>
    </source>
</evidence>
<dbReference type="InterPro" id="IPR001452">
    <property type="entry name" value="SH3_domain"/>
</dbReference>
<dbReference type="InterPro" id="IPR015943">
    <property type="entry name" value="WD40/YVTN_repeat-like_dom_sf"/>
</dbReference>
<feature type="repeat" description="WD" evidence="6">
    <location>
        <begin position="60"/>
        <end position="99"/>
    </location>
</feature>
<dbReference type="PANTHER" id="PTHR19872:SF9">
    <property type="entry name" value="UBIQUITIN-BINDING SDF UBIQUITIN LIGASE COMPLEX SUBUNIT"/>
    <property type="match status" value="1"/>
</dbReference>
<dbReference type="PANTHER" id="PTHR19872">
    <property type="entry name" value="UBIQUITIN LIGASE SPECIFICITY FACTOR/HREP PROTEIN"/>
    <property type="match status" value="1"/>
</dbReference>
<dbReference type="CDD" id="cd07307">
    <property type="entry name" value="BAR"/>
    <property type="match status" value="1"/>
</dbReference>
<dbReference type="InterPro" id="IPR027267">
    <property type="entry name" value="AH/BAR_dom_sf"/>
</dbReference>
<dbReference type="PROSITE" id="PS50294">
    <property type="entry name" value="WD_REPEATS_REGION"/>
    <property type="match status" value="2"/>
</dbReference>
<proteinExistence type="predicted"/>
<dbReference type="InterPro" id="IPR051075">
    <property type="entry name" value="SCF_subunit_WD-repeat"/>
</dbReference>
<dbReference type="Proteomes" id="UP001146793">
    <property type="component" value="Unassembled WGS sequence"/>
</dbReference>
<evidence type="ECO:0000256" key="7">
    <source>
        <dbReference type="SAM" id="MobiDB-lite"/>
    </source>
</evidence>
<dbReference type="CDD" id="cd00200">
    <property type="entry name" value="WD40"/>
    <property type="match status" value="1"/>
</dbReference>
<dbReference type="Pfam" id="PF07653">
    <property type="entry name" value="SH3_2"/>
    <property type="match status" value="1"/>
</dbReference>
<protein>
    <submittedName>
        <fullName evidence="9">F-box/wd repeat-containing protein pof1</fullName>
    </submittedName>
</protein>
<dbReference type="InterPro" id="IPR020472">
    <property type="entry name" value="WD40_PAC1"/>
</dbReference>
<dbReference type="AlphaFoldDB" id="A0AAV7YZR6"/>